<evidence type="ECO:0000256" key="2">
    <source>
        <dbReference type="SAM" id="Phobius"/>
    </source>
</evidence>
<dbReference type="OrthoDB" id="10495932at2759"/>
<feature type="transmembrane region" description="Helical" evidence="2">
    <location>
        <begin position="279"/>
        <end position="300"/>
    </location>
</feature>
<organism evidence="3 4">
    <name type="scientific">Fomitopsis schrenkii</name>
    <name type="common">Brown rot fungus</name>
    <dbReference type="NCBI Taxonomy" id="2126942"/>
    <lineage>
        <taxon>Eukaryota</taxon>
        <taxon>Fungi</taxon>
        <taxon>Dikarya</taxon>
        <taxon>Basidiomycota</taxon>
        <taxon>Agaricomycotina</taxon>
        <taxon>Agaricomycetes</taxon>
        <taxon>Polyporales</taxon>
        <taxon>Fomitopsis</taxon>
    </lineage>
</organism>
<dbReference type="InParanoid" id="S8F0P8"/>
<dbReference type="HOGENOM" id="CLU_699369_0_0_1"/>
<keyword evidence="2" id="KW-0812">Transmembrane</keyword>
<dbReference type="EMBL" id="KE504451">
    <property type="protein sequence ID" value="EPS92594.1"/>
    <property type="molecule type" value="Genomic_DNA"/>
</dbReference>
<evidence type="ECO:0000313" key="4">
    <source>
        <dbReference type="Proteomes" id="UP000015241"/>
    </source>
</evidence>
<dbReference type="AlphaFoldDB" id="S8F0P8"/>
<evidence type="ECO:0000256" key="1">
    <source>
        <dbReference type="SAM" id="MobiDB-lite"/>
    </source>
</evidence>
<keyword evidence="2" id="KW-1133">Transmembrane helix</keyword>
<gene>
    <name evidence="3" type="ORF">FOMPIDRAFT_1020965</name>
</gene>
<accession>S8F0P8</accession>
<sequence length="395" mass="45512">MPGQWTLEEGIAFTTQIVDTLGAKVTRKPFEFIRNEKIPTEWTAEDVKKLNRVVWALLRTPLTWEAIEVIWKTYIMPAESRWARSLNQSSDCTLPHLLFNLFEWLYWDRPGEGAWLDDLTFKVFNLEWRDVTVHTFDENSPREEQEEAMRAFADIWIKGRRLSDIAPPPPSDDDEVPEYRPYKEYKTWLVSAEEREKAENEAKEYLAKKAVGKAPKSMDVWPLAEPQPGEATVEPARKHKYLTHRTPSLQARRVRGKEDTGPGEAYSSLRQAVKMSGPLLMMLIFEVCVQCIIALVLYPIDCRRRQAISADIYGVMVDHHIDFIDNIPVRDYKKIRQPPTLAVFAATTDTGCLSCCPARRAMSPRKPRSLVPEEDAPVHRTRNKTRMATAQDIEA</sequence>
<dbReference type="Proteomes" id="UP000015241">
    <property type="component" value="Unassembled WGS sequence"/>
</dbReference>
<proteinExistence type="predicted"/>
<feature type="region of interest" description="Disordered" evidence="1">
    <location>
        <begin position="363"/>
        <end position="395"/>
    </location>
</feature>
<name>S8F0P8_FOMSC</name>
<protein>
    <submittedName>
        <fullName evidence="3">Uncharacterized protein</fullName>
    </submittedName>
</protein>
<evidence type="ECO:0000313" key="3">
    <source>
        <dbReference type="EMBL" id="EPS92594.1"/>
    </source>
</evidence>
<reference evidence="3 4" key="1">
    <citation type="journal article" date="2012" name="Science">
        <title>The Paleozoic origin of enzymatic lignin decomposition reconstructed from 31 fungal genomes.</title>
        <authorList>
            <person name="Floudas D."/>
            <person name="Binder M."/>
            <person name="Riley R."/>
            <person name="Barry K."/>
            <person name="Blanchette R.A."/>
            <person name="Henrissat B."/>
            <person name="Martinez A.T."/>
            <person name="Otillar R."/>
            <person name="Spatafora J.W."/>
            <person name="Yadav J.S."/>
            <person name="Aerts A."/>
            <person name="Benoit I."/>
            <person name="Boyd A."/>
            <person name="Carlson A."/>
            <person name="Copeland A."/>
            <person name="Coutinho P.M."/>
            <person name="de Vries R.P."/>
            <person name="Ferreira P."/>
            <person name="Findley K."/>
            <person name="Foster B."/>
            <person name="Gaskell J."/>
            <person name="Glotzer D."/>
            <person name="Gorecki P."/>
            <person name="Heitman J."/>
            <person name="Hesse C."/>
            <person name="Hori C."/>
            <person name="Igarashi K."/>
            <person name="Jurgens J.A."/>
            <person name="Kallen N."/>
            <person name="Kersten P."/>
            <person name="Kohler A."/>
            <person name="Kuees U."/>
            <person name="Kumar T.K.A."/>
            <person name="Kuo A."/>
            <person name="LaButti K."/>
            <person name="Larrondo L.F."/>
            <person name="Lindquist E."/>
            <person name="Ling A."/>
            <person name="Lombard V."/>
            <person name="Lucas S."/>
            <person name="Lundell T."/>
            <person name="Martin R."/>
            <person name="McLaughlin D.J."/>
            <person name="Morgenstern I."/>
            <person name="Morin E."/>
            <person name="Murat C."/>
            <person name="Nagy L.G."/>
            <person name="Nolan M."/>
            <person name="Ohm R.A."/>
            <person name="Patyshakuliyeva A."/>
            <person name="Rokas A."/>
            <person name="Ruiz-Duenas F.J."/>
            <person name="Sabat G."/>
            <person name="Salamov A."/>
            <person name="Samejima M."/>
            <person name="Schmutz J."/>
            <person name="Slot J.C."/>
            <person name="St John F."/>
            <person name="Stenlid J."/>
            <person name="Sun H."/>
            <person name="Sun S."/>
            <person name="Syed K."/>
            <person name="Tsang A."/>
            <person name="Wiebenga A."/>
            <person name="Young D."/>
            <person name="Pisabarro A."/>
            <person name="Eastwood D.C."/>
            <person name="Martin F."/>
            <person name="Cullen D."/>
            <person name="Grigoriev I.V."/>
            <person name="Hibbett D.S."/>
        </authorList>
    </citation>
    <scope>NUCLEOTIDE SEQUENCE</scope>
    <source>
        <strain evidence="4">FP-58527</strain>
    </source>
</reference>
<keyword evidence="4" id="KW-1185">Reference proteome</keyword>
<feature type="non-terminal residue" evidence="3">
    <location>
        <position position="395"/>
    </location>
</feature>
<keyword evidence="2" id="KW-0472">Membrane</keyword>